<reference evidence="4" key="1">
    <citation type="submission" date="2020-11" db="EMBL/GenBank/DDBJ databases">
        <title>Carbohydrate-dependent, anaerobic sulfur respiration: A novel catabolism in halophilic archaea.</title>
        <authorList>
            <person name="Sorokin D.Y."/>
            <person name="Messina E."/>
            <person name="Smedile F."/>
            <person name="La Cono V."/>
            <person name="Hallsworth J.E."/>
            <person name="Yakimov M.M."/>
        </authorList>
    </citation>
    <scope>NUCLEOTIDE SEQUENCE</scope>
    <source>
        <strain evidence="4">AArc-S</strain>
    </source>
</reference>
<feature type="compositionally biased region" description="Low complexity" evidence="1">
    <location>
        <begin position="130"/>
        <end position="268"/>
    </location>
</feature>
<feature type="region of interest" description="Disordered" evidence="1">
    <location>
        <begin position="57"/>
        <end position="279"/>
    </location>
</feature>
<evidence type="ECO:0000313" key="5">
    <source>
        <dbReference type="Proteomes" id="UP000663586"/>
    </source>
</evidence>
<feature type="transmembrane region" description="Helical" evidence="2">
    <location>
        <begin position="436"/>
        <end position="460"/>
    </location>
</feature>
<dbReference type="InterPro" id="IPR036869">
    <property type="entry name" value="J_dom_sf"/>
</dbReference>
<evidence type="ECO:0000313" key="4">
    <source>
        <dbReference type="EMBL" id="QSG02208.1"/>
    </source>
</evidence>
<accession>A0A897MQF8</accession>
<dbReference type="PANTHER" id="PTHR44825:SF1">
    <property type="entry name" value="DNAJ HOMOLOG SUBFAMILY C MEMBER 4"/>
    <property type="match status" value="1"/>
</dbReference>
<dbReference type="RefSeq" id="WP_238479361.1">
    <property type="nucleotide sequence ID" value="NZ_CP064786.1"/>
</dbReference>
<dbReference type="KEGG" id="hara:AArcS_0986"/>
<dbReference type="Proteomes" id="UP000663586">
    <property type="component" value="Chromosome"/>
</dbReference>
<feature type="transmembrane region" description="Helical" evidence="2">
    <location>
        <begin position="372"/>
        <end position="392"/>
    </location>
</feature>
<evidence type="ECO:0000256" key="2">
    <source>
        <dbReference type="SAM" id="Phobius"/>
    </source>
</evidence>
<dbReference type="InterPro" id="IPR001623">
    <property type="entry name" value="DnaJ_domain"/>
</dbReference>
<keyword evidence="2" id="KW-0472">Membrane</keyword>
<dbReference type="SMART" id="SM00271">
    <property type="entry name" value="DnaJ"/>
    <property type="match status" value="1"/>
</dbReference>
<dbReference type="InterPro" id="IPR018253">
    <property type="entry name" value="DnaJ_domain_CS"/>
</dbReference>
<gene>
    <name evidence="4" type="primary">dnaJ</name>
    <name evidence="4" type="ORF">AArcS_0986</name>
</gene>
<dbReference type="AlphaFoldDB" id="A0A897MQF8"/>
<keyword evidence="2" id="KW-1133">Transmembrane helix</keyword>
<dbReference type="Pfam" id="PF00226">
    <property type="entry name" value="DnaJ"/>
    <property type="match status" value="1"/>
</dbReference>
<sequence>MTRDFYELLGVDEDASKDEIRDAFREMVQEYHPDRNDDPRATAQFTIIKKAYDTLKDPSERQSYDRLGHTNYVAKRLDGIPDLSSWPSEDEEDDESDTSTETTSSGRSSGATGSSSGTGRTTGSTGGSTSGTTSSAGSTSSTGYSSGTATSTNRTSGSSSTTGGASTTNGSSTSSTTSSSSGRSSSASSSSTATSQSSSSRETSNPSSSSQTGQSSTASTGRSRSSSASTGRASTTGTGSATTTSAAGSTTASASTGGATTSTGSARKTGTDDADETDSAGGLSGLLFENALVQWFGSVPLGWPAINLSFGLYLVGLAHYGYENAAGLEALVAALQAAGTDTDALSALLFGPATEYIGSAWEYVYVTDPAAIGPSLLFALGTILMPVLFFIVIRRTRHYRGRDLSYLFALAVSVPLVVLATTAVDATYGVFETLPLVAVLLGYGVVPLLAGLVLIGRGFVWTRLRRILG</sequence>
<dbReference type="Gene3D" id="1.10.287.110">
    <property type="entry name" value="DnaJ domain"/>
    <property type="match status" value="1"/>
</dbReference>
<name>A0A897MQF8_9EURY</name>
<dbReference type="EMBL" id="CP064786">
    <property type="protein sequence ID" value="QSG02208.1"/>
    <property type="molecule type" value="Genomic_DNA"/>
</dbReference>
<dbReference type="PRINTS" id="PR00625">
    <property type="entry name" value="JDOMAIN"/>
</dbReference>
<evidence type="ECO:0000256" key="1">
    <source>
        <dbReference type="SAM" id="MobiDB-lite"/>
    </source>
</evidence>
<dbReference type="GeneID" id="70684373"/>
<proteinExistence type="predicted"/>
<feature type="compositionally biased region" description="Basic and acidic residues" evidence="1">
    <location>
        <begin position="57"/>
        <end position="68"/>
    </location>
</feature>
<dbReference type="PANTHER" id="PTHR44825">
    <property type="match status" value="1"/>
</dbReference>
<feature type="compositionally biased region" description="Acidic residues" evidence="1">
    <location>
        <begin position="88"/>
        <end position="98"/>
    </location>
</feature>
<protein>
    <submittedName>
        <fullName evidence="4">DnaJ-class molecular chaperone</fullName>
    </submittedName>
</protein>
<dbReference type="CDD" id="cd06257">
    <property type="entry name" value="DnaJ"/>
    <property type="match status" value="1"/>
</dbReference>
<feature type="domain" description="J" evidence="3">
    <location>
        <begin position="4"/>
        <end position="68"/>
    </location>
</feature>
<organism evidence="4 5">
    <name type="scientific">Natranaeroarchaeum sulfidigenes</name>
    <dbReference type="NCBI Taxonomy" id="2784880"/>
    <lineage>
        <taxon>Archaea</taxon>
        <taxon>Methanobacteriati</taxon>
        <taxon>Methanobacteriota</taxon>
        <taxon>Stenosarchaea group</taxon>
        <taxon>Halobacteria</taxon>
        <taxon>Halobacteriales</taxon>
        <taxon>Natronoarchaeaceae</taxon>
        <taxon>Natranaeroarchaeum</taxon>
    </lineage>
</organism>
<dbReference type="InterPro" id="IPR052763">
    <property type="entry name" value="DnaJ_C4"/>
</dbReference>
<dbReference type="PROSITE" id="PS50076">
    <property type="entry name" value="DNAJ_2"/>
    <property type="match status" value="1"/>
</dbReference>
<dbReference type="SUPFAM" id="SSF46565">
    <property type="entry name" value="Chaperone J-domain"/>
    <property type="match status" value="1"/>
</dbReference>
<keyword evidence="2" id="KW-0812">Transmembrane</keyword>
<dbReference type="PROSITE" id="PS00636">
    <property type="entry name" value="DNAJ_1"/>
    <property type="match status" value="1"/>
</dbReference>
<evidence type="ECO:0000259" key="3">
    <source>
        <dbReference type="PROSITE" id="PS50076"/>
    </source>
</evidence>
<keyword evidence="5" id="KW-1185">Reference proteome</keyword>
<feature type="compositionally biased region" description="Low complexity" evidence="1">
    <location>
        <begin position="99"/>
        <end position="123"/>
    </location>
</feature>
<feature type="transmembrane region" description="Helical" evidence="2">
    <location>
        <begin position="404"/>
        <end position="424"/>
    </location>
</feature>